<evidence type="ECO:0000313" key="2">
    <source>
        <dbReference type="Proteomes" id="UP000325713"/>
    </source>
</evidence>
<dbReference type="GO" id="GO:0016787">
    <property type="term" value="F:hydrolase activity"/>
    <property type="evidence" value="ECO:0007669"/>
    <property type="project" value="UniProtKB-KW"/>
</dbReference>
<keyword evidence="2" id="KW-1185">Reference proteome</keyword>
<dbReference type="InterPro" id="IPR029058">
    <property type="entry name" value="AB_hydrolase_fold"/>
</dbReference>
<dbReference type="AlphaFoldDB" id="A0A5J6PYP4"/>
<name>A0A5J6PYP4_9NEIS</name>
<dbReference type="Pfam" id="PF06821">
    <property type="entry name" value="Ser_hydrolase"/>
    <property type="match status" value="1"/>
</dbReference>
<dbReference type="Proteomes" id="UP000325713">
    <property type="component" value="Chromosome"/>
</dbReference>
<proteinExistence type="predicted"/>
<dbReference type="OrthoDB" id="8604256at2"/>
<dbReference type="KEGG" id="nzl:D0T92_04335"/>
<dbReference type="SUPFAM" id="SSF53474">
    <property type="entry name" value="alpha/beta-Hydrolases"/>
    <property type="match status" value="1"/>
</dbReference>
<keyword evidence="1" id="KW-0378">Hydrolase</keyword>
<organism evidence="1 2">
    <name type="scientific">Neisseria zalophi</name>
    <dbReference type="NCBI Taxonomy" id="640030"/>
    <lineage>
        <taxon>Bacteria</taxon>
        <taxon>Pseudomonadati</taxon>
        <taxon>Pseudomonadota</taxon>
        <taxon>Betaproteobacteria</taxon>
        <taxon>Neisseriales</taxon>
        <taxon>Neisseriaceae</taxon>
        <taxon>Neisseria</taxon>
    </lineage>
</organism>
<sequence length="177" mass="20100">MHSQDLEDLTLLLVRDADEPKMWIDRWAVSYPTTRMAEVSRYQNIQEWQTTIQAVFATIYSKNIAVVAHGSGVSGWLAWLYLAGVHTQKRICTMMLVSPNPAVFPDDEQHTLMRVRCHCPTALVIGNQDTVCSEEWAQQHAALWSARLLIAPQEGRLNQGLNGWQWGAKLLQEMLLA</sequence>
<evidence type="ECO:0000313" key="1">
    <source>
        <dbReference type="EMBL" id="QEY25840.1"/>
    </source>
</evidence>
<gene>
    <name evidence="1" type="ORF">D0T92_04335</name>
</gene>
<dbReference type="InterPro" id="IPR010662">
    <property type="entry name" value="RBBP9/YdeN"/>
</dbReference>
<accession>A0A5J6PYP4</accession>
<reference evidence="1 2" key="1">
    <citation type="submission" date="2018-08" db="EMBL/GenBank/DDBJ databases">
        <title>Neisseria zalophi ATCC BAA-2455 complete genome.</title>
        <authorList>
            <person name="Veseli I.A."/>
            <person name="Buttler R."/>
            <person name="Mascarenhas dos Santos A.C."/>
            <person name="Pombert J.-F."/>
        </authorList>
    </citation>
    <scope>NUCLEOTIDE SEQUENCE [LARGE SCALE GENOMIC DNA]</scope>
    <source>
        <strain evidence="1 2">ATCC BAA-2455</strain>
    </source>
</reference>
<dbReference type="RefSeq" id="WP_151050551.1">
    <property type="nucleotide sequence ID" value="NZ_CP031700.1"/>
</dbReference>
<dbReference type="Gene3D" id="3.40.50.1820">
    <property type="entry name" value="alpha/beta hydrolase"/>
    <property type="match status" value="1"/>
</dbReference>
<dbReference type="EMBL" id="CP031700">
    <property type="protein sequence ID" value="QEY25840.1"/>
    <property type="molecule type" value="Genomic_DNA"/>
</dbReference>
<protein>
    <submittedName>
        <fullName evidence="1">Serine hydrolase</fullName>
    </submittedName>
</protein>